<dbReference type="GO" id="GO:0005829">
    <property type="term" value="C:cytosol"/>
    <property type="evidence" value="ECO:0007669"/>
    <property type="project" value="UniProtKB-SubCell"/>
</dbReference>
<keyword evidence="4" id="KW-1185">Reference proteome</keyword>
<dbReference type="CDD" id="cd06547">
    <property type="entry name" value="GH85_ENGase"/>
    <property type="match status" value="1"/>
</dbReference>
<dbReference type="InterPro" id="IPR032979">
    <property type="entry name" value="ENGase"/>
</dbReference>
<feature type="domain" description="Transposase-associated" evidence="2">
    <location>
        <begin position="326"/>
        <end position="399"/>
    </location>
</feature>
<comment type="caution">
    <text evidence="3">The sequence shown here is derived from an EMBL/GenBank/DDBJ whole genome shotgun (WGS) entry which is preliminary data.</text>
</comment>
<evidence type="ECO:0008006" key="5">
    <source>
        <dbReference type="Google" id="ProtNLM"/>
    </source>
</evidence>
<evidence type="ECO:0000313" key="3">
    <source>
        <dbReference type="EMBL" id="MCL7046274.1"/>
    </source>
</evidence>
<evidence type="ECO:0000313" key="4">
    <source>
        <dbReference type="Proteomes" id="UP001177140"/>
    </source>
</evidence>
<sequence length="509" mass="58363">MVGGYIDDKWCQGDVNSEAYSNWHWYLMDIFVYFSHNLVTIPPPCWVNTAHTHGVQVLGTFIAEWDEGKLVCNELLATKESAQMYAERLSKLAVALGFDGWLINIEVKLDVKQIPNMKEFVNHLIKTMHSSMPGSLVIWYDSVTIDGDLLWQDQLNEKNKPFFDLYYPKLSAKVAGERKYDVYMGIDVFGRNTFGGGQWTTYIALDVLKKDDVSAAIFAPGWKSWGVLQRYPKSLPFYSNFDQGHGYHFSVDGRQVSKNPWCNISCQTFQPVLEISEESLLNPMQVTVDFKEASYNGGGSILWKGEKLKVLKLFIDFMMSQECHDRGWMTEDRFSDLYREGVQFFIDFAYKNRLLDSPFCPCPCRLCRNKKSKSFAHVEHDLLVHGMLDSYFVWSLHGEKSTPASASYLVHEDLTVQEEMLREEAVEVEEINDTDGCRLKDFVDNAFGMYEGLNEDVGVGDPFIQEPNLGKKHDKYKKLAEEKIYPSCVNGTTTLSVIVELHHVKKRFG</sequence>
<protein>
    <recommendedName>
        <fullName evidence="5">Mannosyl-glycoprotein endo-beta-N-acetylglucosaminidase</fullName>
    </recommendedName>
</protein>
<name>A0AA42B065_PAPNU</name>
<feature type="non-terminal residue" evidence="3">
    <location>
        <position position="1"/>
    </location>
</feature>
<accession>A0AA42B065</accession>
<reference evidence="3" key="1">
    <citation type="submission" date="2022-03" db="EMBL/GenBank/DDBJ databases">
        <title>A functionally conserved STORR gene fusion in Papaver species that diverged 16.8 million years ago.</title>
        <authorList>
            <person name="Catania T."/>
        </authorList>
    </citation>
    <scope>NUCLEOTIDE SEQUENCE</scope>
    <source>
        <strain evidence="3">S-191538</strain>
    </source>
</reference>
<dbReference type="AlphaFoldDB" id="A0AA42B065"/>
<feature type="domain" description="Cytosolic endo-beta-N-acetylglucosaminidase TIM barrel" evidence="1">
    <location>
        <begin position="6"/>
        <end position="223"/>
    </location>
</feature>
<dbReference type="Gene3D" id="3.20.20.80">
    <property type="entry name" value="Glycosidases"/>
    <property type="match status" value="1"/>
</dbReference>
<dbReference type="InterPro" id="IPR005201">
    <property type="entry name" value="TIM_ENGase"/>
</dbReference>
<evidence type="ECO:0000259" key="2">
    <source>
        <dbReference type="Pfam" id="PF13963"/>
    </source>
</evidence>
<dbReference type="EMBL" id="JAJJMA010279375">
    <property type="protein sequence ID" value="MCL7046274.1"/>
    <property type="molecule type" value="Genomic_DNA"/>
</dbReference>
<dbReference type="Gene3D" id="2.60.120.260">
    <property type="entry name" value="Galactose-binding domain-like"/>
    <property type="match status" value="1"/>
</dbReference>
<dbReference type="GO" id="GO:0033925">
    <property type="term" value="F:mannosyl-glycoprotein endo-beta-N-acetylglucosaminidase activity"/>
    <property type="evidence" value="ECO:0007669"/>
    <property type="project" value="UniProtKB-EC"/>
</dbReference>
<evidence type="ECO:0000259" key="1">
    <source>
        <dbReference type="Pfam" id="PF03644"/>
    </source>
</evidence>
<dbReference type="Pfam" id="PF03644">
    <property type="entry name" value="Glyco_hydro_85"/>
    <property type="match status" value="1"/>
</dbReference>
<dbReference type="PANTHER" id="PTHR13246">
    <property type="entry name" value="ENDO BETA N-ACETYLGLUCOSAMINIDASE"/>
    <property type="match status" value="1"/>
</dbReference>
<dbReference type="Pfam" id="PF13963">
    <property type="entry name" value="Transpos_assoc"/>
    <property type="match status" value="1"/>
</dbReference>
<organism evidence="3 4">
    <name type="scientific">Papaver nudicaule</name>
    <name type="common">Iceland poppy</name>
    <dbReference type="NCBI Taxonomy" id="74823"/>
    <lineage>
        <taxon>Eukaryota</taxon>
        <taxon>Viridiplantae</taxon>
        <taxon>Streptophyta</taxon>
        <taxon>Embryophyta</taxon>
        <taxon>Tracheophyta</taxon>
        <taxon>Spermatophyta</taxon>
        <taxon>Magnoliopsida</taxon>
        <taxon>Ranunculales</taxon>
        <taxon>Papaveraceae</taxon>
        <taxon>Papaveroideae</taxon>
        <taxon>Papaver</taxon>
    </lineage>
</organism>
<dbReference type="InterPro" id="IPR029480">
    <property type="entry name" value="Transpos_assoc"/>
</dbReference>
<dbReference type="PANTHER" id="PTHR13246:SF1">
    <property type="entry name" value="CYTOSOLIC ENDO-BETA-N-ACETYLGLUCOSAMINIDASE"/>
    <property type="match status" value="1"/>
</dbReference>
<proteinExistence type="predicted"/>
<dbReference type="Proteomes" id="UP001177140">
    <property type="component" value="Unassembled WGS sequence"/>
</dbReference>
<gene>
    <name evidence="3" type="ORF">MKW94_021153</name>
</gene>